<reference evidence="10" key="1">
    <citation type="submission" date="2017-03" db="EMBL/GenBank/DDBJ databases">
        <title>Phytopthora megakarya and P. palmivora, two closely related causual agents of cacao black pod achieved similar genome size and gene model numbers by different mechanisms.</title>
        <authorList>
            <person name="Ali S."/>
            <person name="Shao J."/>
            <person name="Larry D.J."/>
            <person name="Kronmiller B."/>
            <person name="Shen D."/>
            <person name="Strem M.D."/>
            <person name="Melnick R.L."/>
            <person name="Guiltinan M.J."/>
            <person name="Tyler B.M."/>
            <person name="Meinhardt L.W."/>
            <person name="Bailey B.A."/>
        </authorList>
    </citation>
    <scope>NUCLEOTIDE SEQUENCE [LARGE SCALE GENOMIC DNA]</scope>
    <source>
        <strain evidence="10">zdho120</strain>
    </source>
</reference>
<comment type="caution">
    <text evidence="9">The sequence shown here is derived from an EMBL/GenBank/DDBJ whole genome shotgun (WGS) entry which is preliminary data.</text>
</comment>
<sequence length="282" mass="32544">MSIHFLVWLTFLVSVVYIEADALPSGPKVLRSSFSDNTKFQATIKIGISNTRLLRSKSVPENRRSEERGVTGFSIVETIRNAFKSKGIAEKLAKWQEQKIPSTTVFNSLHLDKPGQMLFTKLYFPEWVKYADKLGAKIPKMSAISILTKRYGDDILFSMIKEAKTNPRTNELAVYLEAKQIEHWLTTRKDPYELFHLFNLDDGVRRIFEQPAFTTWAQYVDDLNAKHPEKPTWMYSKLRSYLDDTILVKMIETAKASEKTRVMALKLEQDMARATDIHLNLC</sequence>
<dbReference type="InterPro" id="IPR054463">
    <property type="entry name" value="PexRD54_WY"/>
</dbReference>
<protein>
    <submittedName>
        <fullName evidence="9">RxLR effector protein</fullName>
    </submittedName>
</protein>
<name>A0A225WQU0_9STRA</name>
<keyword evidence="4" id="KW-0964">Secreted</keyword>
<evidence type="ECO:0000259" key="8">
    <source>
        <dbReference type="Pfam" id="PF22748"/>
    </source>
</evidence>
<dbReference type="EMBL" id="NBNE01000377">
    <property type="protein sequence ID" value="OWZ19971.1"/>
    <property type="molecule type" value="Genomic_DNA"/>
</dbReference>
<feature type="chain" id="PRO_5012420555" evidence="7">
    <location>
        <begin position="21"/>
        <end position="282"/>
    </location>
</feature>
<comment type="similarity">
    <text evidence="3">Belongs to the RxLR effector family.</text>
</comment>
<evidence type="ECO:0000256" key="1">
    <source>
        <dbReference type="ARBA" id="ARBA00004340"/>
    </source>
</evidence>
<feature type="signal peptide" evidence="7">
    <location>
        <begin position="1"/>
        <end position="20"/>
    </location>
</feature>
<keyword evidence="5 7" id="KW-0732">Signal</keyword>
<gene>
    <name evidence="9" type="ORF">PHMEG_0005690</name>
</gene>
<keyword evidence="10" id="KW-1185">Reference proteome</keyword>
<evidence type="ECO:0000313" key="9">
    <source>
        <dbReference type="EMBL" id="OWZ19971.1"/>
    </source>
</evidence>
<keyword evidence="6" id="KW-0843">Virulence</keyword>
<proteinExistence type="inferred from homology"/>
<evidence type="ECO:0000256" key="6">
    <source>
        <dbReference type="ARBA" id="ARBA00023026"/>
    </source>
</evidence>
<feature type="domain" description="RxLR effector PexRD54 WY" evidence="8">
    <location>
        <begin position="180"/>
        <end position="220"/>
    </location>
</feature>
<dbReference type="AlphaFoldDB" id="A0A225WQU0"/>
<organism evidence="9 10">
    <name type="scientific">Phytophthora megakarya</name>
    <dbReference type="NCBI Taxonomy" id="4795"/>
    <lineage>
        <taxon>Eukaryota</taxon>
        <taxon>Sar</taxon>
        <taxon>Stramenopiles</taxon>
        <taxon>Oomycota</taxon>
        <taxon>Peronosporomycetes</taxon>
        <taxon>Peronosporales</taxon>
        <taxon>Peronosporaceae</taxon>
        <taxon>Phytophthora</taxon>
    </lineage>
</organism>
<accession>A0A225WQU0</accession>
<dbReference type="GO" id="GO:0043657">
    <property type="term" value="C:host cell"/>
    <property type="evidence" value="ECO:0007669"/>
    <property type="project" value="UniProtKB-SubCell"/>
</dbReference>
<dbReference type="Pfam" id="PF22748">
    <property type="entry name" value="PexRD54_WY"/>
    <property type="match status" value="1"/>
</dbReference>
<evidence type="ECO:0000256" key="2">
    <source>
        <dbReference type="ARBA" id="ARBA00004613"/>
    </source>
</evidence>
<evidence type="ECO:0000256" key="7">
    <source>
        <dbReference type="SAM" id="SignalP"/>
    </source>
</evidence>
<dbReference type="GO" id="GO:0005576">
    <property type="term" value="C:extracellular region"/>
    <property type="evidence" value="ECO:0007669"/>
    <property type="project" value="UniProtKB-SubCell"/>
</dbReference>
<evidence type="ECO:0000256" key="4">
    <source>
        <dbReference type="ARBA" id="ARBA00022525"/>
    </source>
</evidence>
<comment type="subcellular location">
    <subcellularLocation>
        <location evidence="1">Host cell</location>
    </subcellularLocation>
    <subcellularLocation>
        <location evidence="2">Secreted</location>
    </subcellularLocation>
</comment>
<dbReference type="OrthoDB" id="118898at2759"/>
<evidence type="ECO:0000313" key="10">
    <source>
        <dbReference type="Proteomes" id="UP000198211"/>
    </source>
</evidence>
<evidence type="ECO:0000256" key="5">
    <source>
        <dbReference type="ARBA" id="ARBA00022729"/>
    </source>
</evidence>
<dbReference type="Proteomes" id="UP000198211">
    <property type="component" value="Unassembled WGS sequence"/>
</dbReference>
<evidence type="ECO:0000256" key="3">
    <source>
        <dbReference type="ARBA" id="ARBA00010400"/>
    </source>
</evidence>